<dbReference type="AlphaFoldDB" id="K4FDQ8"/>
<feature type="domain" description="Beta-lactamase-related" evidence="1">
    <location>
        <begin position="44"/>
        <end position="393"/>
    </location>
</feature>
<dbReference type="Pfam" id="PF00144">
    <property type="entry name" value="Beta-lactamase"/>
    <property type="match status" value="1"/>
</dbReference>
<organism evidence="2">
    <name type="scientific">Amycolatopsis orientalis</name>
    <name type="common">Nocardia orientalis</name>
    <dbReference type="NCBI Taxonomy" id="31958"/>
    <lineage>
        <taxon>Bacteria</taxon>
        <taxon>Bacillati</taxon>
        <taxon>Actinomycetota</taxon>
        <taxon>Actinomycetes</taxon>
        <taxon>Pseudonocardiales</taxon>
        <taxon>Pseudonocardiaceae</taxon>
        <taxon>Amycolatopsis</taxon>
    </lineage>
</organism>
<evidence type="ECO:0000259" key="1">
    <source>
        <dbReference type="Pfam" id="PF00144"/>
    </source>
</evidence>
<dbReference type="PANTHER" id="PTHR43283:SF3">
    <property type="entry name" value="BETA-LACTAMASE FAMILY PROTEIN (AFU_ORTHOLOGUE AFUA_5G07500)"/>
    <property type="match status" value="1"/>
</dbReference>
<dbReference type="InterPro" id="IPR012338">
    <property type="entry name" value="Beta-lactam/transpept-like"/>
</dbReference>
<dbReference type="InterPro" id="IPR050789">
    <property type="entry name" value="Diverse_Enzym_Activities"/>
</dbReference>
<evidence type="ECO:0000313" key="2">
    <source>
        <dbReference type="EMBL" id="AFI57008.1"/>
    </source>
</evidence>
<dbReference type="InterPro" id="IPR001466">
    <property type="entry name" value="Beta-lactam-related"/>
</dbReference>
<name>K4FDQ8_AMYOR</name>
<dbReference type="EMBL" id="JF970188">
    <property type="protein sequence ID" value="AFI57008.1"/>
    <property type="molecule type" value="Genomic_DNA"/>
</dbReference>
<proteinExistence type="predicted"/>
<accession>K4FDQ8</accession>
<reference evidence="2" key="1">
    <citation type="submission" date="2011-05" db="EMBL/GenBank/DDBJ databases">
        <authorList>
            <person name="Raja Rajesh Kumar K."/>
            <person name="Kirti P.B."/>
        </authorList>
    </citation>
    <scope>NUCLEOTIDE SEQUENCE</scope>
</reference>
<dbReference type="Gene3D" id="3.40.710.10">
    <property type="entry name" value="DD-peptidase/beta-lactamase superfamily"/>
    <property type="match status" value="1"/>
</dbReference>
<sequence>MELAWERPPPGEFHPILAGRPGGRLSSAGMSRFVGHRLERVHQRLAGHVESGLIPGAVTVLASGDEVHIDAIGNARRDTIFRISSMTKPIAAVGAMVLVEECALRLDDPLTEWLPELASPRVLRDPAGPLDDTVPAQREITLRDLLTFRNGFGMLPWTPEPFPIQEAAAELNPFGPPKPLSPFTADEWLKKLGELPLMHQPGTRWLYHTGAEILGALLARVSGQDLETFLTERVFHPLGMTDTAFSLPAGKLDRFTPSYWPHEQTGELEVYDETTGSWSTPPIFPSAGAGLVSTADDLLAFGRLFLTTDVLSRASITTMTADHLTPQQKAESGFYPGYFDNRGWGFGVAVSTRRDSIYETPGRFGWDGGLGTSWATDPAEDLVGVLLTQRAGFPLMSRPYQDFWTSAYQALA</sequence>
<dbReference type="PANTHER" id="PTHR43283">
    <property type="entry name" value="BETA-LACTAMASE-RELATED"/>
    <property type="match status" value="1"/>
</dbReference>
<protein>
    <submittedName>
        <fullName evidence="2">QmnE</fullName>
    </submittedName>
</protein>
<reference evidence="2" key="2">
    <citation type="journal article" date="2012" name="Chem. Biol.">
        <title>Quartromicin biosynthesis: two alternative polyketide chains produced by one polyketide synthase assembly line.</title>
        <authorList>
            <person name="He H.Y."/>
            <person name="Pan H.X."/>
            <person name="Wu L.F."/>
            <person name="Zhang B.B."/>
            <person name="Chai H.B."/>
            <person name="Liu W."/>
            <person name="Tang G.L."/>
        </authorList>
    </citation>
    <scope>NUCLEOTIDE SEQUENCE</scope>
</reference>
<dbReference type="SUPFAM" id="SSF56601">
    <property type="entry name" value="beta-lactamase/transpeptidase-like"/>
    <property type="match status" value="1"/>
</dbReference>